<evidence type="ECO:0000313" key="2">
    <source>
        <dbReference type="Proteomes" id="UP000462014"/>
    </source>
</evidence>
<dbReference type="Proteomes" id="UP000462014">
    <property type="component" value="Unassembled WGS sequence"/>
</dbReference>
<gene>
    <name evidence="1" type="ORF">GO621_17075</name>
</gene>
<sequence>MADKDLLAIIADILRKMDQHDGILDLHTKLLEKQGEAIIRIGDTLNTFMDVSVKHFEQQQNFNERFLALGERNAKRLDSIETTLNKVLDMETRVKRLEDAVFK</sequence>
<organism evidence="1 2">
    <name type="scientific">Mucilaginibacter arboris</name>
    <dbReference type="NCBI Taxonomy" id="2682090"/>
    <lineage>
        <taxon>Bacteria</taxon>
        <taxon>Pseudomonadati</taxon>
        <taxon>Bacteroidota</taxon>
        <taxon>Sphingobacteriia</taxon>
        <taxon>Sphingobacteriales</taxon>
        <taxon>Sphingobacteriaceae</taxon>
        <taxon>Mucilaginibacter</taxon>
    </lineage>
</organism>
<dbReference type="RefSeq" id="WP_157569289.1">
    <property type="nucleotide sequence ID" value="NZ_WPIK01000020.1"/>
</dbReference>
<accession>A0A7K1T125</accession>
<comment type="caution">
    <text evidence="1">The sequence shown here is derived from an EMBL/GenBank/DDBJ whole genome shotgun (WGS) entry which is preliminary data.</text>
</comment>
<dbReference type="AlphaFoldDB" id="A0A7K1T125"/>
<name>A0A7K1T125_9SPHI</name>
<protein>
    <submittedName>
        <fullName evidence="1">Uncharacterized protein</fullName>
    </submittedName>
</protein>
<reference evidence="1 2" key="1">
    <citation type="submission" date="2019-12" db="EMBL/GenBank/DDBJ databases">
        <title>Mucilaginibacter sp. HMF7410 genome sequencing and assembly.</title>
        <authorList>
            <person name="Kang H."/>
            <person name="Cha I."/>
            <person name="Kim H."/>
            <person name="Joh K."/>
        </authorList>
    </citation>
    <scope>NUCLEOTIDE SEQUENCE [LARGE SCALE GENOMIC DNA]</scope>
    <source>
        <strain evidence="1 2">HMF7410</strain>
    </source>
</reference>
<keyword evidence="2" id="KW-1185">Reference proteome</keyword>
<proteinExistence type="predicted"/>
<dbReference type="EMBL" id="WPIK01000020">
    <property type="protein sequence ID" value="MVN23238.1"/>
    <property type="molecule type" value="Genomic_DNA"/>
</dbReference>
<evidence type="ECO:0000313" key="1">
    <source>
        <dbReference type="EMBL" id="MVN23238.1"/>
    </source>
</evidence>